<dbReference type="EMBL" id="CP001737">
    <property type="protein sequence ID" value="ACV79283.1"/>
    <property type="molecule type" value="Genomic_DNA"/>
</dbReference>
<dbReference type="InterPro" id="IPR036388">
    <property type="entry name" value="WH-like_DNA-bd_sf"/>
</dbReference>
<keyword evidence="7" id="KW-1185">Reference proteome</keyword>
<evidence type="ECO:0000256" key="4">
    <source>
        <dbReference type="SAM" id="MobiDB-lite"/>
    </source>
</evidence>
<dbReference type="HOGENOM" id="CLU_017584_5_1_11"/>
<keyword evidence="2" id="KW-0238">DNA-binding</keyword>
<gene>
    <name evidence="6" type="ordered locus">Namu_2945</name>
</gene>
<dbReference type="STRING" id="479431.Namu_2945"/>
<dbReference type="AlphaFoldDB" id="C8XAN0"/>
<keyword evidence="1" id="KW-0805">Transcription regulation</keyword>
<dbReference type="Gene3D" id="1.10.10.10">
    <property type="entry name" value="Winged helix-like DNA-binding domain superfamily/Winged helix DNA-binding domain"/>
    <property type="match status" value="1"/>
</dbReference>
<dbReference type="SUPFAM" id="SSF46785">
    <property type="entry name" value="Winged helix' DNA-binding domain"/>
    <property type="match status" value="1"/>
</dbReference>
<dbReference type="Gene3D" id="1.20.120.530">
    <property type="entry name" value="GntR ligand-binding domain-like"/>
    <property type="match status" value="1"/>
</dbReference>
<dbReference type="PRINTS" id="PR00035">
    <property type="entry name" value="HTHGNTR"/>
</dbReference>
<reference evidence="7" key="1">
    <citation type="submission" date="2009-09" db="EMBL/GenBank/DDBJ databases">
        <title>The complete genome of Nakamurella multipartita DSM 44233.</title>
        <authorList>
            <consortium name="US DOE Joint Genome Institute (JGI-PGF)"/>
            <person name="Lucas S."/>
            <person name="Copeland A."/>
            <person name="Lapidus A."/>
            <person name="Glavina del Rio T."/>
            <person name="Dalin E."/>
            <person name="Tice H."/>
            <person name="Bruce D."/>
            <person name="Goodwin L."/>
            <person name="Pitluck S."/>
            <person name="Kyrpides N."/>
            <person name="Mavromatis K."/>
            <person name="Ivanova N."/>
            <person name="Ovchinnikova G."/>
            <person name="Sims D."/>
            <person name="Meincke L."/>
            <person name="Brettin T."/>
            <person name="Detter J.C."/>
            <person name="Han C."/>
            <person name="Larimer F."/>
            <person name="Land M."/>
            <person name="Hauser L."/>
            <person name="Markowitz V."/>
            <person name="Cheng J.-F."/>
            <person name="Hugenholtz P."/>
            <person name="Woyke T."/>
            <person name="Wu D."/>
            <person name="Klenk H.-P."/>
            <person name="Eisen J.A."/>
        </authorList>
    </citation>
    <scope>NUCLEOTIDE SEQUENCE [LARGE SCALE GENOMIC DNA]</scope>
    <source>
        <strain evidence="7">ATCC 700099 / DSM 44233 / CIP 104796 / JCM 9543 / NBRC 105858 / Y-104</strain>
    </source>
</reference>
<dbReference type="InterPro" id="IPR011711">
    <property type="entry name" value="GntR_C"/>
</dbReference>
<organism evidence="6 7">
    <name type="scientific">Nakamurella multipartita (strain ATCC 700099 / DSM 44233 / CIP 104796 / JCM 9543 / NBRC 105858 / Y-104)</name>
    <name type="common">Microsphaera multipartita</name>
    <dbReference type="NCBI Taxonomy" id="479431"/>
    <lineage>
        <taxon>Bacteria</taxon>
        <taxon>Bacillati</taxon>
        <taxon>Actinomycetota</taxon>
        <taxon>Actinomycetes</taxon>
        <taxon>Nakamurellales</taxon>
        <taxon>Nakamurellaceae</taxon>
        <taxon>Nakamurella</taxon>
    </lineage>
</organism>
<dbReference type="eggNOG" id="COG1802">
    <property type="taxonomic scope" value="Bacteria"/>
</dbReference>
<dbReference type="SMART" id="SM00895">
    <property type="entry name" value="FCD"/>
    <property type="match status" value="1"/>
</dbReference>
<dbReference type="Proteomes" id="UP000002218">
    <property type="component" value="Chromosome"/>
</dbReference>
<dbReference type="InParanoid" id="C8XAN0"/>
<dbReference type="KEGG" id="nml:Namu_2945"/>
<evidence type="ECO:0000313" key="6">
    <source>
        <dbReference type="EMBL" id="ACV79283.1"/>
    </source>
</evidence>
<evidence type="ECO:0000256" key="3">
    <source>
        <dbReference type="ARBA" id="ARBA00023163"/>
    </source>
</evidence>
<dbReference type="PANTHER" id="PTHR43537">
    <property type="entry name" value="TRANSCRIPTIONAL REGULATOR, GNTR FAMILY"/>
    <property type="match status" value="1"/>
</dbReference>
<proteinExistence type="predicted"/>
<feature type="compositionally biased region" description="Basic and acidic residues" evidence="4">
    <location>
        <begin position="215"/>
        <end position="227"/>
    </location>
</feature>
<dbReference type="CDD" id="cd07377">
    <property type="entry name" value="WHTH_GntR"/>
    <property type="match status" value="1"/>
</dbReference>
<evidence type="ECO:0000259" key="5">
    <source>
        <dbReference type="PROSITE" id="PS50949"/>
    </source>
</evidence>
<feature type="region of interest" description="Disordered" evidence="4">
    <location>
        <begin position="210"/>
        <end position="233"/>
    </location>
</feature>
<keyword evidence="3" id="KW-0804">Transcription</keyword>
<evidence type="ECO:0000313" key="7">
    <source>
        <dbReference type="Proteomes" id="UP000002218"/>
    </source>
</evidence>
<protein>
    <submittedName>
        <fullName evidence="6">Transcriptional regulator, GntR family</fullName>
    </submittedName>
</protein>
<reference evidence="6 7" key="2">
    <citation type="journal article" date="2010" name="Stand. Genomic Sci.">
        <title>Complete genome sequence of Nakamurella multipartita type strain (Y-104).</title>
        <authorList>
            <person name="Tice H."/>
            <person name="Mayilraj S."/>
            <person name="Sims D."/>
            <person name="Lapidus A."/>
            <person name="Nolan M."/>
            <person name="Lucas S."/>
            <person name="Glavina Del Rio T."/>
            <person name="Copeland A."/>
            <person name="Cheng J.F."/>
            <person name="Meincke L."/>
            <person name="Bruce D."/>
            <person name="Goodwin L."/>
            <person name="Pitluck S."/>
            <person name="Ivanova N."/>
            <person name="Mavromatis K."/>
            <person name="Ovchinnikova G."/>
            <person name="Pati A."/>
            <person name="Chen A."/>
            <person name="Palaniappan K."/>
            <person name="Land M."/>
            <person name="Hauser L."/>
            <person name="Chang Y.J."/>
            <person name="Jeffries C.D."/>
            <person name="Detter J.C."/>
            <person name="Brettin T."/>
            <person name="Rohde M."/>
            <person name="Goker M."/>
            <person name="Bristow J."/>
            <person name="Eisen J.A."/>
            <person name="Markowitz V."/>
            <person name="Hugenholtz P."/>
            <person name="Kyrpides N.C."/>
            <person name="Klenk H.P."/>
            <person name="Chen F."/>
        </authorList>
    </citation>
    <scope>NUCLEOTIDE SEQUENCE [LARGE SCALE GENOMIC DNA]</scope>
    <source>
        <strain evidence="7">ATCC 700099 / DSM 44233 / CIP 104796 / JCM 9543 / NBRC 105858 / Y-104</strain>
    </source>
</reference>
<name>C8XAN0_NAKMY</name>
<dbReference type="PANTHER" id="PTHR43537:SF45">
    <property type="entry name" value="GNTR FAMILY REGULATORY PROTEIN"/>
    <property type="match status" value="1"/>
</dbReference>
<dbReference type="Pfam" id="PF07729">
    <property type="entry name" value="FCD"/>
    <property type="match status" value="1"/>
</dbReference>
<dbReference type="GO" id="GO:0003700">
    <property type="term" value="F:DNA-binding transcription factor activity"/>
    <property type="evidence" value="ECO:0007669"/>
    <property type="project" value="InterPro"/>
</dbReference>
<sequence length="233" mass="24963" precursor="true">MTDQRTTSPRPSAAEPGPALRTAVGEALRGLIVRGELPPGARLVERTLADRLGVSRVPVREALRDLEAQGYAVTRPTRGIQVREYSAAEVDELFEIRAALETILLRRATGGVSPGAAERLRACLAETAADLAAGDRAAAVAGNARFHEVLTDVAAGPQLRSLLDGLGERMQWLLTQHGDPAAIHLEHVALLDALLAGDLPAVERLGAQHLSTSRAELERRHEVRRTNDPGVRS</sequence>
<dbReference type="RefSeq" id="WP_015748157.1">
    <property type="nucleotide sequence ID" value="NC_013235.1"/>
</dbReference>
<dbReference type="PROSITE" id="PS50949">
    <property type="entry name" value="HTH_GNTR"/>
    <property type="match status" value="1"/>
</dbReference>
<feature type="domain" description="HTH gntR-type" evidence="5">
    <location>
        <begin position="18"/>
        <end position="85"/>
    </location>
</feature>
<dbReference type="Pfam" id="PF00392">
    <property type="entry name" value="GntR"/>
    <property type="match status" value="1"/>
</dbReference>
<accession>C8XAN0</accession>
<dbReference type="InterPro" id="IPR000524">
    <property type="entry name" value="Tscrpt_reg_HTH_GntR"/>
</dbReference>
<dbReference type="InterPro" id="IPR008920">
    <property type="entry name" value="TF_FadR/GntR_C"/>
</dbReference>
<dbReference type="SUPFAM" id="SSF48008">
    <property type="entry name" value="GntR ligand-binding domain-like"/>
    <property type="match status" value="1"/>
</dbReference>
<evidence type="ECO:0000256" key="1">
    <source>
        <dbReference type="ARBA" id="ARBA00023015"/>
    </source>
</evidence>
<dbReference type="GO" id="GO:0003677">
    <property type="term" value="F:DNA binding"/>
    <property type="evidence" value="ECO:0007669"/>
    <property type="project" value="UniProtKB-KW"/>
</dbReference>
<evidence type="ECO:0000256" key="2">
    <source>
        <dbReference type="ARBA" id="ARBA00023125"/>
    </source>
</evidence>
<dbReference type="SMART" id="SM00345">
    <property type="entry name" value="HTH_GNTR"/>
    <property type="match status" value="1"/>
</dbReference>
<dbReference type="InterPro" id="IPR036390">
    <property type="entry name" value="WH_DNA-bd_sf"/>
</dbReference>